<dbReference type="PROSITE" id="PS51462">
    <property type="entry name" value="NUDIX"/>
    <property type="match status" value="1"/>
</dbReference>
<reference evidence="4" key="1">
    <citation type="submission" date="2021-01" db="EMBL/GenBank/DDBJ databases">
        <title>Whole genome shotgun sequence of Rhizocola hellebori NBRC 109834.</title>
        <authorList>
            <person name="Komaki H."/>
            <person name="Tamura T."/>
        </authorList>
    </citation>
    <scope>NUCLEOTIDE SEQUENCE</scope>
    <source>
        <strain evidence="4">NBRC 109834</strain>
    </source>
</reference>
<dbReference type="GO" id="GO:0016787">
    <property type="term" value="F:hydrolase activity"/>
    <property type="evidence" value="ECO:0007669"/>
    <property type="project" value="UniProtKB-KW"/>
</dbReference>
<name>A0A8J3VFQ9_9ACTN</name>
<evidence type="ECO:0000313" key="5">
    <source>
        <dbReference type="Proteomes" id="UP000612899"/>
    </source>
</evidence>
<dbReference type="Gene3D" id="3.90.79.10">
    <property type="entry name" value="Nucleoside Triphosphate Pyrophosphohydrolase"/>
    <property type="match status" value="2"/>
</dbReference>
<keyword evidence="2" id="KW-0378">Hydrolase</keyword>
<feature type="domain" description="Nudix hydrolase" evidence="3">
    <location>
        <begin position="118"/>
        <end position="264"/>
    </location>
</feature>
<sequence>MGVVREFREETGLEVAIAGLHDVFSDVVEFPWRGVQLHHDRIIFDVKVVGGELLAETDGTTDLPAWIAEADLPNLNLNPFVAKVLGVSKAELGDDERPVRPDENNEVGVKGQALSGEKRVTRFGAYGVVTDASGRVLLSLVSQGYPSGGNWHLPGGGTDFGEQPAEGLLREIYEETGQSGEVTGLIRVGARHNPAAMGPEGEPWDWYTVRAVFQVHIPEPSEPRVTEEAGGSTADARWFTRTELTSIKLSDLARRELLHIDLPG</sequence>
<dbReference type="PROSITE" id="PS00893">
    <property type="entry name" value="NUDIX_BOX"/>
    <property type="match status" value="1"/>
</dbReference>
<organism evidence="4 5">
    <name type="scientific">Rhizocola hellebori</name>
    <dbReference type="NCBI Taxonomy" id="1392758"/>
    <lineage>
        <taxon>Bacteria</taxon>
        <taxon>Bacillati</taxon>
        <taxon>Actinomycetota</taxon>
        <taxon>Actinomycetes</taxon>
        <taxon>Micromonosporales</taxon>
        <taxon>Micromonosporaceae</taxon>
        <taxon>Rhizocola</taxon>
    </lineage>
</organism>
<protein>
    <recommendedName>
        <fullName evidence="3">Nudix hydrolase domain-containing protein</fullName>
    </recommendedName>
</protein>
<evidence type="ECO:0000256" key="1">
    <source>
        <dbReference type="ARBA" id="ARBA00001946"/>
    </source>
</evidence>
<dbReference type="PANTHER" id="PTHR43046">
    <property type="entry name" value="GDP-MANNOSE MANNOSYL HYDROLASE"/>
    <property type="match status" value="1"/>
</dbReference>
<evidence type="ECO:0000256" key="2">
    <source>
        <dbReference type="ARBA" id="ARBA00022801"/>
    </source>
</evidence>
<dbReference type="Pfam" id="PF00293">
    <property type="entry name" value="NUDIX"/>
    <property type="match status" value="1"/>
</dbReference>
<dbReference type="EMBL" id="BONY01000012">
    <property type="protein sequence ID" value="GIH04391.1"/>
    <property type="molecule type" value="Genomic_DNA"/>
</dbReference>
<dbReference type="CDD" id="cd02883">
    <property type="entry name" value="NUDIX_Hydrolase"/>
    <property type="match status" value="1"/>
</dbReference>
<proteinExistence type="predicted"/>
<dbReference type="Proteomes" id="UP000612899">
    <property type="component" value="Unassembled WGS sequence"/>
</dbReference>
<dbReference type="AlphaFoldDB" id="A0A8J3VFQ9"/>
<dbReference type="PANTHER" id="PTHR43046:SF16">
    <property type="entry name" value="ADP-RIBOSE PYROPHOSPHATASE YJHB-RELATED"/>
    <property type="match status" value="1"/>
</dbReference>
<keyword evidence="5" id="KW-1185">Reference proteome</keyword>
<gene>
    <name evidence="4" type="ORF">Rhe02_24580</name>
</gene>
<comment type="cofactor">
    <cofactor evidence="1">
        <name>Mg(2+)</name>
        <dbReference type="ChEBI" id="CHEBI:18420"/>
    </cofactor>
</comment>
<accession>A0A8J3VFQ9</accession>
<dbReference type="InterPro" id="IPR020084">
    <property type="entry name" value="NUDIX_hydrolase_CS"/>
</dbReference>
<comment type="caution">
    <text evidence="4">The sequence shown here is derived from an EMBL/GenBank/DDBJ whole genome shotgun (WGS) entry which is preliminary data.</text>
</comment>
<dbReference type="SUPFAM" id="SSF55811">
    <property type="entry name" value="Nudix"/>
    <property type="match status" value="2"/>
</dbReference>
<dbReference type="InterPro" id="IPR000086">
    <property type="entry name" value="NUDIX_hydrolase_dom"/>
</dbReference>
<evidence type="ECO:0000259" key="3">
    <source>
        <dbReference type="PROSITE" id="PS51462"/>
    </source>
</evidence>
<dbReference type="InterPro" id="IPR015797">
    <property type="entry name" value="NUDIX_hydrolase-like_dom_sf"/>
</dbReference>
<evidence type="ECO:0000313" key="4">
    <source>
        <dbReference type="EMBL" id="GIH04391.1"/>
    </source>
</evidence>